<feature type="chain" id="PRO_5007299475" description="Copper uptake system-associated protein" evidence="1">
    <location>
        <begin position="26"/>
        <end position="160"/>
    </location>
</feature>
<dbReference type="EMBL" id="LSZO01000130">
    <property type="protein sequence ID" value="KXU38487.1"/>
    <property type="molecule type" value="Genomic_DNA"/>
</dbReference>
<protein>
    <recommendedName>
        <fullName evidence="4">Copper uptake system-associated protein</fullName>
    </recommendedName>
</protein>
<evidence type="ECO:0000256" key="1">
    <source>
        <dbReference type="SAM" id="SignalP"/>
    </source>
</evidence>
<feature type="signal peptide" evidence="1">
    <location>
        <begin position="1"/>
        <end position="25"/>
    </location>
</feature>
<dbReference type="RefSeq" id="WP_068389341.1">
    <property type="nucleotide sequence ID" value="NZ_LSZO01000130.1"/>
</dbReference>
<evidence type="ECO:0000313" key="2">
    <source>
        <dbReference type="EMBL" id="KXU38487.1"/>
    </source>
</evidence>
<dbReference type="OrthoDB" id="7007889at2"/>
<dbReference type="Proteomes" id="UP000072660">
    <property type="component" value="Unassembled WGS sequence"/>
</dbReference>
<accession>A0A139SV70</accession>
<dbReference type="AlphaFoldDB" id="A0A139SV70"/>
<name>A0A139SV70_9GAMM</name>
<reference evidence="2 3" key="1">
    <citation type="submission" date="2016-02" db="EMBL/GenBank/DDBJ databases">
        <authorList>
            <person name="Wen L."/>
            <person name="He K."/>
            <person name="Yang H."/>
        </authorList>
    </citation>
    <scope>NUCLEOTIDE SEQUENCE [LARGE SCALE GENOMIC DNA]</scope>
    <source>
        <strain evidence="2 3">CV58</strain>
    </source>
</reference>
<sequence>MKPLRQLGCVTSLLFALTLPALVFANPSQSTDETGIRQIMMSTWDTPQTRLDIGPVVIKDKWAVAGWTQGGRGGRAFLTRNSHGQWQVSVCGGDGLKEASTLALTGMPVEAAQDLAQQVEKAETAIPAERRALFATFEGMLRMDGAGNHPPQTPQDGHAH</sequence>
<proteinExistence type="predicted"/>
<organism evidence="2 3">
    <name type="scientific">Ventosimonas gracilis</name>
    <dbReference type="NCBI Taxonomy" id="1680762"/>
    <lineage>
        <taxon>Bacteria</taxon>
        <taxon>Pseudomonadati</taxon>
        <taxon>Pseudomonadota</taxon>
        <taxon>Gammaproteobacteria</taxon>
        <taxon>Pseudomonadales</taxon>
        <taxon>Ventosimonadaceae</taxon>
        <taxon>Ventosimonas</taxon>
    </lineage>
</organism>
<evidence type="ECO:0000313" key="3">
    <source>
        <dbReference type="Proteomes" id="UP000072660"/>
    </source>
</evidence>
<comment type="caution">
    <text evidence="2">The sequence shown here is derived from an EMBL/GenBank/DDBJ whole genome shotgun (WGS) entry which is preliminary data.</text>
</comment>
<evidence type="ECO:0008006" key="4">
    <source>
        <dbReference type="Google" id="ProtNLM"/>
    </source>
</evidence>
<keyword evidence="3" id="KW-1185">Reference proteome</keyword>
<keyword evidence="1" id="KW-0732">Signal</keyword>
<gene>
    <name evidence="2" type="ORF">AXE65_13010</name>
</gene>
<dbReference type="NCBIfam" id="NF033672">
    <property type="entry name" value="mbn_chaper_assoc"/>
    <property type="match status" value="1"/>
</dbReference>